<dbReference type="CDD" id="cd06261">
    <property type="entry name" value="TM_PBP2"/>
    <property type="match status" value="1"/>
</dbReference>
<feature type="transmembrane region" description="Helical" evidence="9">
    <location>
        <begin position="16"/>
        <end position="37"/>
    </location>
</feature>
<dbReference type="PROSITE" id="PS50928">
    <property type="entry name" value="ABC_TM1"/>
    <property type="match status" value="1"/>
</dbReference>
<evidence type="ECO:0000256" key="8">
    <source>
        <dbReference type="ARBA" id="ARBA00023136"/>
    </source>
</evidence>
<dbReference type="InterPro" id="IPR035906">
    <property type="entry name" value="MetI-like_sf"/>
</dbReference>
<feature type="domain" description="ABC transmembrane type-1" evidence="10">
    <location>
        <begin position="13"/>
        <end position="201"/>
    </location>
</feature>
<dbReference type="PANTHER" id="PTHR30614">
    <property type="entry name" value="MEMBRANE COMPONENT OF AMINO ACID ABC TRANSPORTER"/>
    <property type="match status" value="1"/>
</dbReference>
<evidence type="ECO:0000256" key="9">
    <source>
        <dbReference type="RuleBase" id="RU363032"/>
    </source>
</evidence>
<dbReference type="GO" id="GO:0043190">
    <property type="term" value="C:ATP-binding cassette (ABC) transporter complex"/>
    <property type="evidence" value="ECO:0007669"/>
    <property type="project" value="InterPro"/>
</dbReference>
<keyword evidence="3 9" id="KW-0813">Transport</keyword>
<evidence type="ECO:0000256" key="7">
    <source>
        <dbReference type="ARBA" id="ARBA00022989"/>
    </source>
</evidence>
<evidence type="ECO:0000313" key="11">
    <source>
        <dbReference type="EMBL" id="MDG6894172.1"/>
    </source>
</evidence>
<comment type="similarity">
    <text evidence="2">Belongs to the binding-protein-dependent transport system permease family. HisMQ subfamily.</text>
</comment>
<keyword evidence="8 9" id="KW-0472">Membrane</keyword>
<dbReference type="EMBL" id="LWID01000001">
    <property type="protein sequence ID" value="MDG6894172.1"/>
    <property type="molecule type" value="Genomic_DNA"/>
</dbReference>
<dbReference type="GO" id="GO:0006865">
    <property type="term" value="P:amino acid transport"/>
    <property type="evidence" value="ECO:0007669"/>
    <property type="project" value="UniProtKB-KW"/>
</dbReference>
<reference evidence="11" key="1">
    <citation type="submission" date="2016-03" db="EMBL/GenBank/DDBJ databases">
        <title>Co-evolution between Pasteurellaceae and their hosts.</title>
        <authorList>
            <person name="Hansen M.J."/>
            <person name="Bojesen A.M."/>
            <person name="Planet P."/>
        </authorList>
    </citation>
    <scope>NUCLEOTIDE SEQUENCE</scope>
    <source>
        <strain evidence="11">146/S8/89</strain>
    </source>
</reference>
<protein>
    <submittedName>
        <fullName evidence="11">ABC transporter permease</fullName>
    </submittedName>
</protein>
<feature type="transmembrane region" description="Helical" evidence="9">
    <location>
        <begin position="180"/>
        <end position="200"/>
    </location>
</feature>
<evidence type="ECO:0000256" key="1">
    <source>
        <dbReference type="ARBA" id="ARBA00004429"/>
    </source>
</evidence>
<sequence length="213" mass="23552">MEIGEWIMLLEGGLTTLWLCVLAIVIGLVLGLVIALLRYFKVPFIAQLMAIYTSFARAIPLVTLVLFIFVGFPALGIELDRNVAALMALVINTSAFNAEIWRNAFHAFSREQLEAAKAAGMTPMLTFRRIMLPQMCLTSLPGLVNEMSFLVKASPAVAVIGVVDLTRVTNRIAAVTYEPLPPILAACVLYMLMIGIMLKLQRWAERYVHRLAA</sequence>
<dbReference type="RefSeq" id="WP_279571669.1">
    <property type="nucleotide sequence ID" value="NZ_LWID01000001.1"/>
</dbReference>
<keyword evidence="5 9" id="KW-0812">Transmembrane</keyword>
<keyword evidence="7 9" id="KW-1133">Transmembrane helix</keyword>
<keyword evidence="12" id="KW-1185">Reference proteome</keyword>
<dbReference type="SUPFAM" id="SSF161098">
    <property type="entry name" value="MetI-like"/>
    <property type="match status" value="1"/>
</dbReference>
<dbReference type="InterPro" id="IPR000515">
    <property type="entry name" value="MetI-like"/>
</dbReference>
<name>A0A9X4P9E0_9PAST</name>
<dbReference type="InterPro" id="IPR010065">
    <property type="entry name" value="AA_ABC_transptr_permease_3TM"/>
</dbReference>
<dbReference type="GO" id="GO:0022857">
    <property type="term" value="F:transmembrane transporter activity"/>
    <property type="evidence" value="ECO:0007669"/>
    <property type="project" value="InterPro"/>
</dbReference>
<dbReference type="PANTHER" id="PTHR30614:SF0">
    <property type="entry name" value="L-CYSTINE TRANSPORT SYSTEM PERMEASE PROTEIN TCYL"/>
    <property type="match status" value="1"/>
</dbReference>
<gene>
    <name evidence="11" type="ORF">A6A20_00655</name>
</gene>
<comment type="caution">
    <text evidence="11">The sequence shown here is derived from an EMBL/GenBank/DDBJ whole genome shotgun (WGS) entry which is preliminary data.</text>
</comment>
<evidence type="ECO:0000256" key="5">
    <source>
        <dbReference type="ARBA" id="ARBA00022692"/>
    </source>
</evidence>
<proteinExistence type="inferred from homology"/>
<dbReference type="NCBIfam" id="TIGR01726">
    <property type="entry name" value="HEQRo_perm_3TM"/>
    <property type="match status" value="1"/>
</dbReference>
<feature type="transmembrane region" description="Helical" evidence="9">
    <location>
        <begin position="58"/>
        <end position="77"/>
    </location>
</feature>
<evidence type="ECO:0000256" key="3">
    <source>
        <dbReference type="ARBA" id="ARBA00022448"/>
    </source>
</evidence>
<evidence type="ECO:0000256" key="6">
    <source>
        <dbReference type="ARBA" id="ARBA00022970"/>
    </source>
</evidence>
<dbReference type="Proteomes" id="UP001155500">
    <property type="component" value="Unassembled WGS sequence"/>
</dbReference>
<evidence type="ECO:0000313" key="12">
    <source>
        <dbReference type="Proteomes" id="UP001155500"/>
    </source>
</evidence>
<dbReference type="InterPro" id="IPR043429">
    <property type="entry name" value="ArtM/GltK/GlnP/TcyL/YhdX-like"/>
</dbReference>
<keyword evidence="4" id="KW-1003">Cell membrane</keyword>
<evidence type="ECO:0000259" key="10">
    <source>
        <dbReference type="PROSITE" id="PS50928"/>
    </source>
</evidence>
<dbReference type="Pfam" id="PF00528">
    <property type="entry name" value="BPD_transp_1"/>
    <property type="match status" value="1"/>
</dbReference>
<dbReference type="Gene3D" id="1.10.3720.10">
    <property type="entry name" value="MetI-like"/>
    <property type="match status" value="1"/>
</dbReference>
<organism evidence="11 12">
    <name type="scientific">Volucribacter amazonae</name>
    <dbReference type="NCBI Taxonomy" id="256731"/>
    <lineage>
        <taxon>Bacteria</taxon>
        <taxon>Pseudomonadati</taxon>
        <taxon>Pseudomonadota</taxon>
        <taxon>Gammaproteobacteria</taxon>
        <taxon>Pasteurellales</taxon>
        <taxon>Pasteurellaceae</taxon>
        <taxon>Volucribacter</taxon>
    </lineage>
</organism>
<comment type="subcellular location">
    <subcellularLocation>
        <location evidence="1">Cell inner membrane</location>
        <topology evidence="1">Multi-pass membrane protein</topology>
    </subcellularLocation>
    <subcellularLocation>
        <location evidence="9">Cell membrane</location>
        <topology evidence="9">Multi-pass membrane protein</topology>
    </subcellularLocation>
</comment>
<evidence type="ECO:0000256" key="2">
    <source>
        <dbReference type="ARBA" id="ARBA00010072"/>
    </source>
</evidence>
<evidence type="ECO:0000256" key="4">
    <source>
        <dbReference type="ARBA" id="ARBA00022475"/>
    </source>
</evidence>
<accession>A0A9X4P9E0</accession>
<dbReference type="AlphaFoldDB" id="A0A9X4P9E0"/>
<keyword evidence="6" id="KW-0029">Amino-acid transport</keyword>